<evidence type="ECO:0000256" key="2">
    <source>
        <dbReference type="ARBA" id="ARBA00023315"/>
    </source>
</evidence>
<dbReference type="PROSITE" id="PS51186">
    <property type="entry name" value="GNAT"/>
    <property type="match status" value="1"/>
</dbReference>
<dbReference type="EMBL" id="VLKO01000002">
    <property type="protein sequence ID" value="TWI02248.1"/>
    <property type="molecule type" value="Genomic_DNA"/>
</dbReference>
<keyword evidence="2" id="KW-0012">Acyltransferase</keyword>
<protein>
    <submittedName>
        <fullName evidence="4">Acetyltransferase (GNAT) family protein</fullName>
    </submittedName>
</protein>
<evidence type="ECO:0000313" key="5">
    <source>
        <dbReference type="Proteomes" id="UP000317519"/>
    </source>
</evidence>
<dbReference type="InterPro" id="IPR000182">
    <property type="entry name" value="GNAT_dom"/>
</dbReference>
<comment type="caution">
    <text evidence="4">The sequence shown here is derived from an EMBL/GenBank/DDBJ whole genome shotgun (WGS) entry which is preliminary data.</text>
</comment>
<keyword evidence="1" id="KW-0808">Transferase</keyword>
<dbReference type="Proteomes" id="UP000317519">
    <property type="component" value="Unassembled WGS sequence"/>
</dbReference>
<proteinExistence type="predicted"/>
<dbReference type="Pfam" id="PF00583">
    <property type="entry name" value="Acetyltransf_1"/>
    <property type="match status" value="1"/>
</dbReference>
<accession>A0ABY3FM60</accession>
<evidence type="ECO:0000259" key="3">
    <source>
        <dbReference type="PROSITE" id="PS51186"/>
    </source>
</evidence>
<sequence length="148" mass="16974">MIHFKPIDKQDVDTVSALMVDFYAIDGYPIATEKTKELLDQFIDNPELGKAWLIYSQEQVVGYLILTFVFSFEYKGKIAFLDELFVTETARGKGIGSKAIDFIKAESPKLSLKLIYLEVEPHNTKAQKLYLASGFEMHNRKLMRLKTD</sequence>
<dbReference type="InterPro" id="IPR050832">
    <property type="entry name" value="Bact_Acetyltransf"/>
</dbReference>
<dbReference type="SUPFAM" id="SSF55729">
    <property type="entry name" value="Acyl-CoA N-acyltransferases (Nat)"/>
    <property type="match status" value="1"/>
</dbReference>
<dbReference type="RefSeq" id="WP_144889437.1">
    <property type="nucleotide sequence ID" value="NZ_VLKO01000002.1"/>
</dbReference>
<keyword evidence="5" id="KW-1185">Reference proteome</keyword>
<evidence type="ECO:0000256" key="1">
    <source>
        <dbReference type="ARBA" id="ARBA00022679"/>
    </source>
</evidence>
<evidence type="ECO:0000313" key="4">
    <source>
        <dbReference type="EMBL" id="TWI02248.1"/>
    </source>
</evidence>
<dbReference type="PANTHER" id="PTHR43877">
    <property type="entry name" value="AMINOALKYLPHOSPHONATE N-ACETYLTRANSFERASE-RELATED-RELATED"/>
    <property type="match status" value="1"/>
</dbReference>
<dbReference type="PANTHER" id="PTHR43877:SF2">
    <property type="entry name" value="AMINOALKYLPHOSPHONATE N-ACETYLTRANSFERASE-RELATED"/>
    <property type="match status" value="1"/>
</dbReference>
<dbReference type="CDD" id="cd04301">
    <property type="entry name" value="NAT_SF"/>
    <property type="match status" value="1"/>
</dbReference>
<dbReference type="InterPro" id="IPR016181">
    <property type="entry name" value="Acyl_CoA_acyltransferase"/>
</dbReference>
<organism evidence="4 5">
    <name type="scientific">Flavobacterium tiangeerense</name>
    <dbReference type="NCBI Taxonomy" id="459471"/>
    <lineage>
        <taxon>Bacteria</taxon>
        <taxon>Pseudomonadati</taxon>
        <taxon>Bacteroidota</taxon>
        <taxon>Flavobacteriia</taxon>
        <taxon>Flavobacteriales</taxon>
        <taxon>Flavobacteriaceae</taxon>
        <taxon>Flavobacterium</taxon>
    </lineage>
</organism>
<feature type="domain" description="N-acetyltransferase" evidence="3">
    <location>
        <begin position="2"/>
        <end position="148"/>
    </location>
</feature>
<reference evidence="4 5" key="1">
    <citation type="journal article" date="2015" name="Stand. Genomic Sci.">
        <title>Genomic Encyclopedia of Bacterial and Archaeal Type Strains, Phase III: the genomes of soil and plant-associated and newly described type strains.</title>
        <authorList>
            <person name="Whitman W.B."/>
            <person name="Woyke T."/>
            <person name="Klenk H.P."/>
            <person name="Zhou Y."/>
            <person name="Lilburn T.G."/>
            <person name="Beck B.J."/>
            <person name="De Vos P."/>
            <person name="Vandamme P."/>
            <person name="Eisen J.A."/>
            <person name="Garrity G."/>
            <person name="Hugenholtz P."/>
            <person name="Kyrpides N.C."/>
        </authorList>
    </citation>
    <scope>NUCLEOTIDE SEQUENCE [LARGE SCALE GENOMIC DNA]</scope>
    <source>
        <strain evidence="4 5">CGMCC 1.6847</strain>
    </source>
</reference>
<gene>
    <name evidence="4" type="ORF">IQ05_00487</name>
</gene>
<name>A0ABY3FM60_9FLAO</name>
<dbReference type="Gene3D" id="3.40.630.30">
    <property type="match status" value="1"/>
</dbReference>